<name>A0ABU6K970_9RHOO</name>
<dbReference type="InterPro" id="IPR024230">
    <property type="entry name" value="GspL_cyto_dom"/>
</dbReference>
<comment type="caution">
    <text evidence="3">The sequence shown here is derived from an EMBL/GenBank/DDBJ whole genome shotgun (WGS) entry which is preliminary data.</text>
</comment>
<gene>
    <name evidence="3" type="primary">gspL</name>
    <name evidence="3" type="ORF">VVD49_20600</name>
</gene>
<evidence type="ECO:0000259" key="2">
    <source>
        <dbReference type="Pfam" id="PF05134"/>
    </source>
</evidence>
<evidence type="ECO:0000313" key="3">
    <source>
        <dbReference type="EMBL" id="MEC5388146.1"/>
    </source>
</evidence>
<dbReference type="EMBL" id="JAYXHS010000005">
    <property type="protein sequence ID" value="MEC5388146.1"/>
    <property type="molecule type" value="Genomic_DNA"/>
</dbReference>
<organism evidence="3 4">
    <name type="scientific">Uliginosibacterium silvisoli</name>
    <dbReference type="NCBI Taxonomy" id="3114758"/>
    <lineage>
        <taxon>Bacteria</taxon>
        <taxon>Pseudomonadati</taxon>
        <taxon>Pseudomonadota</taxon>
        <taxon>Betaproteobacteria</taxon>
        <taxon>Rhodocyclales</taxon>
        <taxon>Zoogloeaceae</taxon>
        <taxon>Uliginosibacterium</taxon>
    </lineage>
</organism>
<dbReference type="InterPro" id="IPR007812">
    <property type="entry name" value="T2SS_protein-GspL"/>
</dbReference>
<evidence type="ECO:0000256" key="1">
    <source>
        <dbReference type="SAM" id="Phobius"/>
    </source>
</evidence>
<dbReference type="NCBIfam" id="TIGR01709">
    <property type="entry name" value="typeII_sec_gspL"/>
    <property type="match status" value="1"/>
</dbReference>
<evidence type="ECO:0000313" key="4">
    <source>
        <dbReference type="Proteomes" id="UP001331561"/>
    </source>
</evidence>
<keyword evidence="1" id="KW-0472">Membrane</keyword>
<accession>A0ABU6K970</accession>
<feature type="transmembrane region" description="Helical" evidence="1">
    <location>
        <begin position="254"/>
        <end position="275"/>
    </location>
</feature>
<dbReference type="Pfam" id="PF05134">
    <property type="entry name" value="T2SSL"/>
    <property type="match status" value="1"/>
</dbReference>
<keyword evidence="1" id="KW-1133">Transmembrane helix</keyword>
<dbReference type="SUPFAM" id="SSF53067">
    <property type="entry name" value="Actin-like ATPase domain"/>
    <property type="match status" value="1"/>
</dbReference>
<dbReference type="CDD" id="cd24017">
    <property type="entry name" value="ASKHA_T2SSL_N"/>
    <property type="match status" value="1"/>
</dbReference>
<reference evidence="3 4" key="1">
    <citation type="submission" date="2024-01" db="EMBL/GenBank/DDBJ databases">
        <title>Uliginosibacterium soil sp. nov.</title>
        <authorList>
            <person name="Lv Y."/>
        </authorList>
    </citation>
    <scope>NUCLEOTIDE SEQUENCE [LARGE SCALE GENOMIC DNA]</scope>
    <source>
        <strain evidence="3 4">H3</strain>
    </source>
</reference>
<sequence length="394" mass="42749">MTTLRILISDAWPDQAEAHWVVLDQNKVVSSGHSTPANWPRATRTEAILTGAQVGWAQARLPQAKAREQLRALPFAMEEQLLREPDSQHFTPTWRDGENWSVLVIARERLKRLTAQFAALGRPLDAAWSAIACLPLTPNGWTLAVDHTHCLLRLSAARAVIDDMPPPDAGADALPAIVSMLLSQAQAQGSLPARIVTMGAGSQVTKALAAHQLEVVPEATWLWHEVPDDAANLLHDEFRAAHARGQLLNALRPALILLAMVLIGHLVLGIGSALLRQQDLKEIKSRMTQLARTQLPGRALQDPSLQLHRELQSQRQQRAQLADDDALAMLSDLAVALGSDAMAALQAVHYDGGTLVVTLAKPIDIPALQSRLEARGVKSAVRNANVLALQRSAS</sequence>
<protein>
    <submittedName>
        <fullName evidence="3">Type II secretion system protein GspL</fullName>
    </submittedName>
</protein>
<proteinExistence type="predicted"/>
<keyword evidence="1" id="KW-0812">Transmembrane</keyword>
<dbReference type="InterPro" id="IPR043129">
    <property type="entry name" value="ATPase_NBD"/>
</dbReference>
<keyword evidence="4" id="KW-1185">Reference proteome</keyword>
<dbReference type="Gene3D" id="3.30.420.380">
    <property type="match status" value="1"/>
</dbReference>
<dbReference type="RefSeq" id="WP_327601123.1">
    <property type="nucleotide sequence ID" value="NZ_JAYXHS010000005.1"/>
</dbReference>
<feature type="domain" description="GspL cytoplasmic actin-ATPase-like" evidence="2">
    <location>
        <begin position="39"/>
        <end position="159"/>
    </location>
</feature>
<dbReference type="Proteomes" id="UP001331561">
    <property type="component" value="Unassembled WGS sequence"/>
</dbReference>